<dbReference type="AlphaFoldDB" id="A0A4P9TD02"/>
<feature type="transmembrane region" description="Helical" evidence="1">
    <location>
        <begin position="48"/>
        <end position="67"/>
    </location>
</feature>
<reference evidence="3" key="1">
    <citation type="submission" date="2019-05" db="EMBL/GenBank/DDBJ databases">
        <title>Complete Genome Sequence and Methylation Pattern of the Halophilic Archaeon Natrinema pallidum BOL6-1.</title>
        <authorList>
            <person name="DasSarma P."/>
            <person name="DasSarma B.P."/>
            <person name="DasSarma S.L."/>
            <person name="Martinez F.L."/>
            <person name="Guzman D."/>
            <person name="Roberts R.J."/>
            <person name="DasSarma S."/>
        </authorList>
    </citation>
    <scope>NUCLEOTIDE SEQUENCE [LARGE SCALE GENOMIC DNA]</scope>
    <source>
        <strain evidence="3">BOL6-1</strain>
    </source>
</reference>
<keyword evidence="1" id="KW-0812">Transmembrane</keyword>
<dbReference type="Proteomes" id="UP000307562">
    <property type="component" value="Chromosome"/>
</dbReference>
<dbReference type="KEGG" id="npl:FGF80_01295"/>
<keyword evidence="1" id="KW-1133">Transmembrane helix</keyword>
<keyword evidence="3" id="KW-1185">Reference proteome</keyword>
<name>A0A4P9TD02_9EURY</name>
<keyword evidence="1" id="KW-0472">Membrane</keyword>
<evidence type="ECO:0000313" key="2">
    <source>
        <dbReference type="EMBL" id="QCW01955.1"/>
    </source>
</evidence>
<dbReference type="EMBL" id="CP040637">
    <property type="protein sequence ID" value="QCW01955.1"/>
    <property type="molecule type" value="Genomic_DNA"/>
</dbReference>
<organism evidence="2 3">
    <name type="scientific">Natrinema pallidum</name>
    <dbReference type="NCBI Taxonomy" id="69527"/>
    <lineage>
        <taxon>Archaea</taxon>
        <taxon>Methanobacteriati</taxon>
        <taxon>Methanobacteriota</taxon>
        <taxon>Stenosarchaea group</taxon>
        <taxon>Halobacteria</taxon>
        <taxon>Halobacteriales</taxon>
        <taxon>Natrialbaceae</taxon>
        <taxon>Natrinema</taxon>
    </lineage>
</organism>
<sequence length="79" mass="8746">MSRRRYRSRLLTWIVNAGPSDTVLNLYLVLGPLLIVLVTVVGRTGATTLIVAGYVVGFVGYTIYNALTTTGRPDWIRHP</sequence>
<protein>
    <submittedName>
        <fullName evidence="2">Uncharacterized protein</fullName>
    </submittedName>
</protein>
<accession>A0A4P9TD02</accession>
<gene>
    <name evidence="2" type="ORF">FGF80_01295</name>
</gene>
<evidence type="ECO:0000313" key="3">
    <source>
        <dbReference type="Proteomes" id="UP000307562"/>
    </source>
</evidence>
<feature type="transmembrane region" description="Helical" evidence="1">
    <location>
        <begin position="21"/>
        <end position="42"/>
    </location>
</feature>
<dbReference type="RefSeq" id="WP_006185200.1">
    <property type="nucleotide sequence ID" value="NZ_CP040637.1"/>
</dbReference>
<evidence type="ECO:0000256" key="1">
    <source>
        <dbReference type="SAM" id="Phobius"/>
    </source>
</evidence>
<proteinExistence type="predicted"/>
<dbReference type="GeneID" id="96154558"/>